<gene>
    <name evidence="1" type="ORF">CH63R_08416</name>
</gene>
<organism evidence="1 2">
    <name type="scientific">Colletotrichum higginsianum (strain IMI 349063)</name>
    <name type="common">Crucifer anthracnose fungus</name>
    <dbReference type="NCBI Taxonomy" id="759273"/>
    <lineage>
        <taxon>Eukaryota</taxon>
        <taxon>Fungi</taxon>
        <taxon>Dikarya</taxon>
        <taxon>Ascomycota</taxon>
        <taxon>Pezizomycotina</taxon>
        <taxon>Sordariomycetes</taxon>
        <taxon>Hypocreomycetidae</taxon>
        <taxon>Glomerellales</taxon>
        <taxon>Glomerellaceae</taxon>
        <taxon>Colletotrichum</taxon>
        <taxon>Colletotrichum destructivum species complex</taxon>
    </lineage>
</organism>
<dbReference type="RefSeq" id="XP_018158168.1">
    <property type="nucleotide sequence ID" value="XM_018303390.1"/>
</dbReference>
<reference evidence="2" key="1">
    <citation type="journal article" date="2017" name="BMC Genomics">
        <title>Gapless genome assembly of Colletotrichum higginsianum reveals chromosome structure and association of transposable elements with secondary metabolite gene clusters.</title>
        <authorList>
            <person name="Dallery J.-F."/>
            <person name="Lapalu N."/>
            <person name="Zampounis A."/>
            <person name="Pigne S."/>
            <person name="Luyten I."/>
            <person name="Amselem J."/>
            <person name="Wittenberg A.H.J."/>
            <person name="Zhou S."/>
            <person name="de Queiroz M.V."/>
            <person name="Robin G.P."/>
            <person name="Auger A."/>
            <person name="Hainaut M."/>
            <person name="Henrissat B."/>
            <person name="Kim K.-T."/>
            <person name="Lee Y.-H."/>
            <person name="Lespinet O."/>
            <person name="Schwartz D.C."/>
            <person name="Thon M.R."/>
            <person name="O'Connell R.J."/>
        </authorList>
    </citation>
    <scope>NUCLEOTIDE SEQUENCE [LARGE SCALE GENOMIC DNA]</scope>
    <source>
        <strain evidence="2">IMI 349063</strain>
    </source>
</reference>
<dbReference type="AlphaFoldDB" id="A0A1B7YC09"/>
<name>A0A1B7YC09_COLHI</name>
<protein>
    <submittedName>
        <fullName evidence="1">Uncharacterized protein</fullName>
    </submittedName>
</protein>
<proteinExistence type="predicted"/>
<dbReference type="Proteomes" id="UP000092177">
    <property type="component" value="Chromosome 5"/>
</dbReference>
<dbReference type="EMBL" id="LTAN01000005">
    <property type="protein sequence ID" value="OBR09651.1"/>
    <property type="molecule type" value="Genomic_DNA"/>
</dbReference>
<dbReference type="GeneID" id="28867497"/>
<dbReference type="KEGG" id="chig:CH63R_08416"/>
<evidence type="ECO:0000313" key="2">
    <source>
        <dbReference type="Proteomes" id="UP000092177"/>
    </source>
</evidence>
<accession>A0A1B7YC09</accession>
<dbReference type="VEuPathDB" id="FungiDB:CH63R_08416"/>
<keyword evidence="2" id="KW-1185">Reference proteome</keyword>
<sequence length="179" mass="20540">MGEQNAASLTAVGYQPTKKRTDDDVIYLGTYKVKDSTHTVDASLSTPERNSRLCRDHVASTRPRLRKSHHGRIDMASTLKIPAEMTYKHVRLGVMKDFIDLRRAVYGFFDRAGRLRRRTEIRKRTGTADLVPWLSAALVAHDQVEYRPCFRGLTHQQVRKELRCQLARKLYSHAADGEM</sequence>
<evidence type="ECO:0000313" key="1">
    <source>
        <dbReference type="EMBL" id="OBR09651.1"/>
    </source>
</evidence>
<comment type="caution">
    <text evidence="1">The sequence shown here is derived from an EMBL/GenBank/DDBJ whole genome shotgun (WGS) entry which is preliminary data.</text>
</comment>